<evidence type="ECO:0000313" key="3">
    <source>
        <dbReference type="Proteomes" id="UP000321638"/>
    </source>
</evidence>
<sequence>MPGRRAHLLAIPALVAALTLSAIGTSEAQDDTAPDCTAQVDVEMSSGREDVPAGPVLAVAVACRSAGTVRFFGDGAGTAALMKDVRDGADQAVTRDGGAWQVPPREGVAELRYRLDLGIIGRAISSVGVAVARGGGVLAIASAWLVEPQLAGVAAPSIDITVKTPADTIFLAGLPQRDGVWRLRGTTVRAVGYTLFGRLQTARVIVPPPAGTPAGEEAVIDVAILDGDIAVSRQDLVEWVRRTALVAAGYWQGFTNRSMLVVLLPSAERRGVGYGRIVSGGGATVLVQVGERSSLADLQNDWVLPHALVRSGMPFLLGDAAWFMEGAATYVEPIMRARAGWKAEAEVWREWIEKLPRGLPALDSGMAGGSAYWGGALFFLLADIELRRATSGAKGIEDCLRGARRIGGPGTPTERWTLDMYVERCDRALGAPLMAGVMARYVGTARQVDLEALWRDLGVRVDGATVALDDTAPLAAIRKVIVNGPPGQASVKVPPLAN</sequence>
<accession>A0A5C8PP49</accession>
<dbReference type="AlphaFoldDB" id="A0A5C8PP49"/>
<evidence type="ECO:0000256" key="1">
    <source>
        <dbReference type="SAM" id="SignalP"/>
    </source>
</evidence>
<feature type="chain" id="PRO_5023150380" evidence="1">
    <location>
        <begin position="29"/>
        <end position="498"/>
    </location>
</feature>
<dbReference type="RefSeq" id="WP_147847108.1">
    <property type="nucleotide sequence ID" value="NZ_VDUZ01000011.1"/>
</dbReference>
<keyword evidence="1" id="KW-0732">Signal</keyword>
<keyword evidence="3" id="KW-1185">Reference proteome</keyword>
<name>A0A5C8PP49_9HYPH</name>
<evidence type="ECO:0000313" key="2">
    <source>
        <dbReference type="EMBL" id="TXL76299.1"/>
    </source>
</evidence>
<protein>
    <submittedName>
        <fullName evidence="2">Uncharacterized protein</fullName>
    </submittedName>
</protein>
<dbReference type="EMBL" id="VDUZ01000011">
    <property type="protein sequence ID" value="TXL76299.1"/>
    <property type="molecule type" value="Genomic_DNA"/>
</dbReference>
<dbReference type="Proteomes" id="UP000321638">
    <property type="component" value="Unassembled WGS sequence"/>
</dbReference>
<reference evidence="2 3" key="1">
    <citation type="submission" date="2019-06" db="EMBL/GenBank/DDBJ databases">
        <title>New taxonomy in bacterial strain CC-CFT640, isolated from vineyard.</title>
        <authorList>
            <person name="Lin S.-Y."/>
            <person name="Tsai C.-F."/>
            <person name="Young C.-C."/>
        </authorList>
    </citation>
    <scope>NUCLEOTIDE SEQUENCE [LARGE SCALE GENOMIC DNA]</scope>
    <source>
        <strain evidence="2 3">CC-CFT640</strain>
    </source>
</reference>
<comment type="caution">
    <text evidence="2">The sequence shown here is derived from an EMBL/GenBank/DDBJ whole genome shotgun (WGS) entry which is preliminary data.</text>
</comment>
<gene>
    <name evidence="2" type="ORF">FHP25_11630</name>
</gene>
<proteinExistence type="predicted"/>
<feature type="signal peptide" evidence="1">
    <location>
        <begin position="1"/>
        <end position="28"/>
    </location>
</feature>
<organism evidence="2 3">
    <name type="scientific">Vineibacter terrae</name>
    <dbReference type="NCBI Taxonomy" id="2586908"/>
    <lineage>
        <taxon>Bacteria</taxon>
        <taxon>Pseudomonadati</taxon>
        <taxon>Pseudomonadota</taxon>
        <taxon>Alphaproteobacteria</taxon>
        <taxon>Hyphomicrobiales</taxon>
        <taxon>Vineibacter</taxon>
    </lineage>
</organism>
<dbReference type="OrthoDB" id="1467486at2"/>